<dbReference type="EMBL" id="CP000133">
    <property type="protein sequence ID" value="ABC91964.1"/>
    <property type="molecule type" value="Genomic_DNA"/>
</dbReference>
<comment type="subcellular location">
    <subcellularLocation>
        <location evidence="1">Cell membrane</location>
        <topology evidence="1">Multi-pass membrane protein</topology>
    </subcellularLocation>
</comment>
<dbReference type="PROSITE" id="PS50929">
    <property type="entry name" value="ABC_TM1F"/>
    <property type="match status" value="1"/>
</dbReference>
<dbReference type="HOGENOM" id="CLU_000604_84_3_5"/>
<accession>Q2K5C2</accession>
<dbReference type="InterPro" id="IPR027417">
    <property type="entry name" value="P-loop_NTPase"/>
</dbReference>
<dbReference type="eggNOG" id="COG1132">
    <property type="taxonomic scope" value="Bacteria"/>
</dbReference>
<evidence type="ECO:0000313" key="11">
    <source>
        <dbReference type="EMBL" id="ABC91964.1"/>
    </source>
</evidence>
<evidence type="ECO:0000256" key="4">
    <source>
        <dbReference type="ARBA" id="ARBA00022741"/>
    </source>
</evidence>
<keyword evidence="6 8" id="KW-1133">Transmembrane helix</keyword>
<dbReference type="SMART" id="SM00382">
    <property type="entry name" value="AAA"/>
    <property type="match status" value="1"/>
</dbReference>
<feature type="domain" description="ABC transporter" evidence="9">
    <location>
        <begin position="401"/>
        <end position="619"/>
    </location>
</feature>
<comment type="similarity">
    <text evidence="2">Belongs to the ABC transporter superfamily.</text>
</comment>
<dbReference type="InterPro" id="IPR003593">
    <property type="entry name" value="AAA+_ATPase"/>
</dbReference>
<reference evidence="11 12" key="1">
    <citation type="journal article" date="2006" name="Proc. Natl. Acad. Sci. U.S.A.">
        <title>The partitioned Rhizobium etli genome: genetic and metabolic redundancy in seven interacting replicons.</title>
        <authorList>
            <person name="Gonzalez V."/>
            <person name="Santamaria R.I."/>
            <person name="Bustos P."/>
            <person name="Hernandez-Gonzalez I."/>
            <person name="Medrano-Soto A."/>
            <person name="Moreno-Hagelsieb G."/>
            <person name="Janga S.C."/>
            <person name="Ramirez M.A."/>
            <person name="Jimenez-Jacinto V."/>
            <person name="Collado-Vides J."/>
            <person name="Davila G."/>
        </authorList>
    </citation>
    <scope>NUCLEOTIDE SEQUENCE [LARGE SCALE GENOMIC DNA]</scope>
    <source>
        <strain evidence="12">ATCC 51251 / DSM 11541 / JCM 21823 / NBRC 15573 / CFN 42</strain>
    </source>
</reference>
<dbReference type="GO" id="GO:0016887">
    <property type="term" value="F:ATP hydrolysis activity"/>
    <property type="evidence" value="ECO:0007669"/>
    <property type="project" value="InterPro"/>
</dbReference>
<keyword evidence="7 8" id="KW-0472">Membrane</keyword>
<protein>
    <submittedName>
        <fullName evidence="11">Surface saccharide ABC transporter, ATP-binding and permease protein</fullName>
    </submittedName>
</protein>
<dbReference type="PROSITE" id="PS00211">
    <property type="entry name" value="ABC_TRANSPORTER_1"/>
    <property type="match status" value="1"/>
</dbReference>
<gene>
    <name evidence="11" type="ordered locus">RHE_CH03199</name>
</gene>
<feature type="domain" description="ABC transmembrane type-1" evidence="10">
    <location>
        <begin position="73"/>
        <end position="329"/>
    </location>
</feature>
<keyword evidence="3 8" id="KW-0812">Transmembrane</keyword>
<evidence type="ECO:0000256" key="2">
    <source>
        <dbReference type="ARBA" id="ARBA00005417"/>
    </source>
</evidence>
<sequence length="619" mass="68023">MRRRPFRNPAQRSAIVLSRSAECSARRLRGWPTMNRFRKPASSRPAGAYNMVIAARFRELLQLVPALRLKMTVMIILGILTGFSEMVGITFLVSLVFLLGQQAPASGSAIAGLPAFLGGIDLSLSKPTLIGILIASILLRILLGFANSLIASAINHRISDRMRDRLYAKVLTIPFQRFQAYERSDLINVIATEAYAVSSAHASLVRLGVNFGTILIFGIGMLVMAWPIALLGIVFGFIHNFALGFFAGAYRRLGAAALTAVEALTQLSWTTLQTLKAVKSFGLEKRHQQLFEALSTEVGRTWRHSDWMGAATSLLSEILTFGVILTIILSSEFLPVDFKAALSATILLYRLQPHIKGFDSQILRLYEMEASLQNVLSLLSEKDDAKQASQGAPVDRLAEAIVFHDVSFTYEHATAPAVHNLNFSIKAGESTALTGPSGSGKTTILNMILDLNRPTRGMITIDGRDLATLNRPSWLQLLSVSGQDVELMEGTVFDNIRFRRDISEQDVRWAADVACATEFIENLPEGFDEWLGDEAVRLSGGQRQRIGLARALAGRPQILLLDEATSALDETTEMRVFSAIKEDADRTLIVVSHRPAVARLMKYQIDLRAPILTSTSKLG</sequence>
<dbReference type="Gene3D" id="3.40.50.300">
    <property type="entry name" value="P-loop containing nucleotide triphosphate hydrolases"/>
    <property type="match status" value="1"/>
</dbReference>
<evidence type="ECO:0000256" key="1">
    <source>
        <dbReference type="ARBA" id="ARBA00004651"/>
    </source>
</evidence>
<dbReference type="InterPro" id="IPR039421">
    <property type="entry name" value="Type_1_exporter"/>
</dbReference>
<dbReference type="InterPro" id="IPR011527">
    <property type="entry name" value="ABC1_TM_dom"/>
</dbReference>
<dbReference type="GO" id="GO:0005886">
    <property type="term" value="C:plasma membrane"/>
    <property type="evidence" value="ECO:0007669"/>
    <property type="project" value="UniProtKB-SubCell"/>
</dbReference>
<proteinExistence type="inferred from homology"/>
<dbReference type="Proteomes" id="UP000001936">
    <property type="component" value="Chromosome"/>
</dbReference>
<feature type="transmembrane region" description="Helical" evidence="8">
    <location>
        <begin position="73"/>
        <end position="99"/>
    </location>
</feature>
<evidence type="ECO:0000256" key="3">
    <source>
        <dbReference type="ARBA" id="ARBA00022692"/>
    </source>
</evidence>
<evidence type="ECO:0000256" key="5">
    <source>
        <dbReference type="ARBA" id="ARBA00022840"/>
    </source>
</evidence>
<name>Q2K5C2_RHIEC</name>
<dbReference type="InterPro" id="IPR003439">
    <property type="entry name" value="ABC_transporter-like_ATP-bd"/>
</dbReference>
<dbReference type="PROSITE" id="PS50893">
    <property type="entry name" value="ABC_TRANSPORTER_2"/>
    <property type="match status" value="1"/>
</dbReference>
<dbReference type="Pfam" id="PF00664">
    <property type="entry name" value="ABC_membrane"/>
    <property type="match status" value="1"/>
</dbReference>
<dbReference type="PANTHER" id="PTHR24221:SF654">
    <property type="entry name" value="ATP-BINDING CASSETTE SUB-FAMILY B MEMBER 6"/>
    <property type="match status" value="1"/>
</dbReference>
<dbReference type="AlphaFoldDB" id="Q2K5C2"/>
<evidence type="ECO:0000313" key="12">
    <source>
        <dbReference type="Proteomes" id="UP000001936"/>
    </source>
</evidence>
<dbReference type="GO" id="GO:0005524">
    <property type="term" value="F:ATP binding"/>
    <property type="evidence" value="ECO:0007669"/>
    <property type="project" value="UniProtKB-KW"/>
</dbReference>
<feature type="transmembrane region" description="Helical" evidence="8">
    <location>
        <begin position="129"/>
        <end position="154"/>
    </location>
</feature>
<dbReference type="KEGG" id="ret:RHE_CH03199"/>
<evidence type="ECO:0000256" key="7">
    <source>
        <dbReference type="ARBA" id="ARBA00023136"/>
    </source>
</evidence>
<feature type="transmembrane region" description="Helical" evidence="8">
    <location>
        <begin position="307"/>
        <end position="329"/>
    </location>
</feature>
<dbReference type="InterPro" id="IPR017871">
    <property type="entry name" value="ABC_transporter-like_CS"/>
</dbReference>
<organism evidence="11 12">
    <name type="scientific">Rhizobium etli (strain ATCC 51251 / DSM 11541 / JCM 21823 / NBRC 15573 / CFN 42)</name>
    <dbReference type="NCBI Taxonomy" id="347834"/>
    <lineage>
        <taxon>Bacteria</taxon>
        <taxon>Pseudomonadati</taxon>
        <taxon>Pseudomonadota</taxon>
        <taxon>Alphaproteobacteria</taxon>
        <taxon>Hyphomicrobiales</taxon>
        <taxon>Rhizobiaceae</taxon>
        <taxon>Rhizobium/Agrobacterium group</taxon>
        <taxon>Rhizobium</taxon>
    </lineage>
</organism>
<dbReference type="SUPFAM" id="SSF52540">
    <property type="entry name" value="P-loop containing nucleoside triphosphate hydrolases"/>
    <property type="match status" value="1"/>
</dbReference>
<evidence type="ECO:0000259" key="10">
    <source>
        <dbReference type="PROSITE" id="PS50929"/>
    </source>
</evidence>
<dbReference type="PANTHER" id="PTHR24221">
    <property type="entry name" value="ATP-BINDING CASSETTE SUB-FAMILY B"/>
    <property type="match status" value="1"/>
</dbReference>
<keyword evidence="4" id="KW-0547">Nucleotide-binding</keyword>
<evidence type="ECO:0000259" key="9">
    <source>
        <dbReference type="PROSITE" id="PS50893"/>
    </source>
</evidence>
<evidence type="ECO:0000256" key="6">
    <source>
        <dbReference type="ARBA" id="ARBA00022989"/>
    </source>
</evidence>
<keyword evidence="12" id="KW-1185">Reference proteome</keyword>
<dbReference type="SUPFAM" id="SSF90123">
    <property type="entry name" value="ABC transporter transmembrane region"/>
    <property type="match status" value="1"/>
</dbReference>
<evidence type="ECO:0000256" key="8">
    <source>
        <dbReference type="SAM" id="Phobius"/>
    </source>
</evidence>
<keyword evidence="5 11" id="KW-0067">ATP-binding</keyword>
<dbReference type="Gene3D" id="1.20.1560.10">
    <property type="entry name" value="ABC transporter type 1, transmembrane domain"/>
    <property type="match status" value="1"/>
</dbReference>
<dbReference type="InterPro" id="IPR036640">
    <property type="entry name" value="ABC1_TM_sf"/>
</dbReference>
<dbReference type="GO" id="GO:0140359">
    <property type="term" value="F:ABC-type transporter activity"/>
    <property type="evidence" value="ECO:0007669"/>
    <property type="project" value="InterPro"/>
</dbReference>
<dbReference type="Pfam" id="PF00005">
    <property type="entry name" value="ABC_tran"/>
    <property type="match status" value="1"/>
</dbReference>